<dbReference type="Gene3D" id="3.40.50.720">
    <property type="entry name" value="NAD(P)-binding Rossmann-like Domain"/>
    <property type="match status" value="1"/>
</dbReference>
<sequence>MRAAVVHQLGQVPEPLEHKDPVPAPGHTLVRMTAAAINPIDVTISSGRHPLGRPGVPHIPGIEGVGVVVESDTLAPGTRVRVQVPGGLVDGTLAELVIAPDAACLPIPDGVDDAQVAALGSVGISALVALEDVAALRAGESVLVLGATGALGRAFVQLARAFGAQSVIAAGRNAERLESMAGAGEGAPDATILLDPTDPEGFKQQLAEAGGPVDVVFDSLWGPYAMPGLAGLKFGGRYVNLGQSAGAETSVDAGLLRHRWLRLAGLSGAAISAERARAAFAHLMQLVVAGRVSLPTRVYALDDVAQAWQAQAAGSPGAKLIVRP</sequence>
<dbReference type="InterPro" id="IPR011032">
    <property type="entry name" value="GroES-like_sf"/>
</dbReference>
<comment type="caution">
    <text evidence="4">The sequence shown here is derived from an EMBL/GenBank/DDBJ whole genome shotgun (WGS) entry which is preliminary data.</text>
</comment>
<dbReference type="SUPFAM" id="SSF51735">
    <property type="entry name" value="NAD(P)-binding Rossmann-fold domains"/>
    <property type="match status" value="1"/>
</dbReference>
<dbReference type="InterPro" id="IPR013154">
    <property type="entry name" value="ADH-like_N"/>
</dbReference>
<dbReference type="InterPro" id="IPR036291">
    <property type="entry name" value="NAD(P)-bd_dom_sf"/>
</dbReference>
<evidence type="ECO:0000313" key="4">
    <source>
        <dbReference type="EMBL" id="MBR7834520.1"/>
    </source>
</evidence>
<evidence type="ECO:0000313" key="5">
    <source>
        <dbReference type="Proteomes" id="UP000675781"/>
    </source>
</evidence>
<dbReference type="Pfam" id="PF08240">
    <property type="entry name" value="ADH_N"/>
    <property type="match status" value="1"/>
</dbReference>
<dbReference type="PANTHER" id="PTHR48106:SF18">
    <property type="entry name" value="QUINONE OXIDOREDUCTASE PIG3"/>
    <property type="match status" value="1"/>
</dbReference>
<dbReference type="Pfam" id="PF00107">
    <property type="entry name" value="ADH_zinc_N"/>
    <property type="match status" value="1"/>
</dbReference>
<accession>A0A941ENV0</accession>
<keyword evidence="2" id="KW-0560">Oxidoreductase</keyword>
<feature type="domain" description="Enoyl reductase (ER)" evidence="3">
    <location>
        <begin position="10"/>
        <end position="322"/>
    </location>
</feature>
<dbReference type="Proteomes" id="UP000675781">
    <property type="component" value="Unassembled WGS sequence"/>
</dbReference>
<dbReference type="SUPFAM" id="SSF50129">
    <property type="entry name" value="GroES-like"/>
    <property type="match status" value="1"/>
</dbReference>
<dbReference type="InterPro" id="IPR020843">
    <property type="entry name" value="ER"/>
</dbReference>
<organism evidence="4 5">
    <name type="scientific">Actinospica durhamensis</name>
    <dbReference type="NCBI Taxonomy" id="1508375"/>
    <lineage>
        <taxon>Bacteria</taxon>
        <taxon>Bacillati</taxon>
        <taxon>Actinomycetota</taxon>
        <taxon>Actinomycetes</taxon>
        <taxon>Catenulisporales</taxon>
        <taxon>Actinospicaceae</taxon>
        <taxon>Actinospica</taxon>
    </lineage>
</organism>
<dbReference type="EMBL" id="JAGSOG010000061">
    <property type="protein sequence ID" value="MBR7834520.1"/>
    <property type="molecule type" value="Genomic_DNA"/>
</dbReference>
<reference evidence="4" key="1">
    <citation type="submission" date="2021-04" db="EMBL/GenBank/DDBJ databases">
        <title>Genome based classification of Actinospica acidithermotolerans sp. nov., an actinobacterium isolated from an Indonesian hot spring.</title>
        <authorList>
            <person name="Kusuma A.B."/>
            <person name="Putra K.E."/>
            <person name="Nafisah S."/>
            <person name="Loh J."/>
            <person name="Nouioui I."/>
            <person name="Goodfellow M."/>
        </authorList>
    </citation>
    <scope>NUCLEOTIDE SEQUENCE</scope>
    <source>
        <strain evidence="4">CSCA 57</strain>
    </source>
</reference>
<evidence type="ECO:0000256" key="1">
    <source>
        <dbReference type="ARBA" id="ARBA00022857"/>
    </source>
</evidence>
<gene>
    <name evidence="4" type="ORF">KDL01_14700</name>
</gene>
<dbReference type="RefSeq" id="WP_212529040.1">
    <property type="nucleotide sequence ID" value="NZ_JAGSOG010000061.1"/>
</dbReference>
<keyword evidence="5" id="KW-1185">Reference proteome</keyword>
<protein>
    <submittedName>
        <fullName evidence="4">Zinc-binding dehydrogenase</fullName>
    </submittedName>
</protein>
<evidence type="ECO:0000259" key="3">
    <source>
        <dbReference type="SMART" id="SM00829"/>
    </source>
</evidence>
<name>A0A941ENV0_9ACTN</name>
<evidence type="ECO:0000256" key="2">
    <source>
        <dbReference type="ARBA" id="ARBA00023002"/>
    </source>
</evidence>
<dbReference type="PANTHER" id="PTHR48106">
    <property type="entry name" value="QUINONE OXIDOREDUCTASE PIG3-RELATED"/>
    <property type="match status" value="1"/>
</dbReference>
<dbReference type="AlphaFoldDB" id="A0A941ENV0"/>
<dbReference type="InterPro" id="IPR013149">
    <property type="entry name" value="ADH-like_C"/>
</dbReference>
<dbReference type="Gene3D" id="3.90.180.10">
    <property type="entry name" value="Medium-chain alcohol dehydrogenases, catalytic domain"/>
    <property type="match status" value="1"/>
</dbReference>
<dbReference type="GO" id="GO:0070402">
    <property type="term" value="F:NADPH binding"/>
    <property type="evidence" value="ECO:0007669"/>
    <property type="project" value="TreeGrafter"/>
</dbReference>
<proteinExistence type="predicted"/>
<dbReference type="SMART" id="SM00829">
    <property type="entry name" value="PKS_ER"/>
    <property type="match status" value="1"/>
</dbReference>
<keyword evidence="1" id="KW-0521">NADP</keyword>
<dbReference type="GO" id="GO:0016651">
    <property type="term" value="F:oxidoreductase activity, acting on NAD(P)H"/>
    <property type="evidence" value="ECO:0007669"/>
    <property type="project" value="TreeGrafter"/>
</dbReference>